<keyword evidence="4" id="KW-0812">Transmembrane</keyword>
<evidence type="ECO:0000256" key="8">
    <source>
        <dbReference type="ARBA" id="ARBA00022989"/>
    </source>
</evidence>
<protein>
    <submittedName>
        <fullName evidence="13">Signal peptide peptidase-like 2</fullName>
    </submittedName>
</protein>
<dbReference type="Pfam" id="PF02225">
    <property type="entry name" value="PA"/>
    <property type="match status" value="1"/>
</dbReference>
<dbReference type="InterPro" id="IPR046450">
    <property type="entry name" value="PA_dom_sf"/>
</dbReference>
<evidence type="ECO:0000256" key="1">
    <source>
        <dbReference type="ARBA" id="ARBA00003012"/>
    </source>
</evidence>
<dbReference type="FunFam" id="3.50.30.30:FF:000007">
    <property type="entry name" value="Signal peptide peptidase-like 3"/>
    <property type="match status" value="1"/>
</dbReference>
<feature type="chain" id="PRO_5025406978" evidence="11">
    <location>
        <begin position="23"/>
        <end position="112"/>
    </location>
</feature>
<evidence type="ECO:0000259" key="12">
    <source>
        <dbReference type="Pfam" id="PF02225"/>
    </source>
</evidence>
<feature type="domain" description="PA" evidence="12">
    <location>
        <begin position="66"/>
        <end position="111"/>
    </location>
</feature>
<keyword evidence="10" id="KW-0325">Glycoprotein</keyword>
<evidence type="ECO:0000256" key="11">
    <source>
        <dbReference type="SAM" id="SignalP"/>
    </source>
</evidence>
<dbReference type="InterPro" id="IPR003137">
    <property type="entry name" value="PA_domain"/>
</dbReference>
<comment type="similarity">
    <text evidence="3">Belongs to the peptidase A22B family.</text>
</comment>
<evidence type="ECO:0000256" key="4">
    <source>
        <dbReference type="ARBA" id="ARBA00022692"/>
    </source>
</evidence>
<evidence type="ECO:0000313" key="13">
    <source>
        <dbReference type="EMBL" id="GFA99846.1"/>
    </source>
</evidence>
<reference evidence="13" key="1">
    <citation type="journal article" date="2019" name="Sci. Rep.">
        <title>Draft genome of Tanacetum cinerariifolium, the natural source of mosquito coil.</title>
        <authorList>
            <person name="Yamashiro T."/>
            <person name="Shiraishi A."/>
            <person name="Satake H."/>
            <person name="Nakayama K."/>
        </authorList>
    </citation>
    <scope>NUCLEOTIDE SEQUENCE</scope>
</reference>
<evidence type="ECO:0000256" key="6">
    <source>
        <dbReference type="ARBA" id="ARBA00022753"/>
    </source>
</evidence>
<comment type="function">
    <text evidence="1">Intramembrane-cleaving aspartic protease (I-CLiP) that cleaves type II membrane signal peptides in the hydrophobic plane of the membrane.</text>
</comment>
<gene>
    <name evidence="13" type="ORF">Tci_671818</name>
</gene>
<keyword evidence="8" id="KW-1133">Transmembrane helix</keyword>
<comment type="caution">
    <text evidence="13">The sequence shown here is derived from an EMBL/GenBank/DDBJ whole genome shotgun (WGS) entry which is preliminary data.</text>
</comment>
<organism evidence="13">
    <name type="scientific">Tanacetum cinerariifolium</name>
    <name type="common">Dalmatian daisy</name>
    <name type="synonym">Chrysanthemum cinerariifolium</name>
    <dbReference type="NCBI Taxonomy" id="118510"/>
    <lineage>
        <taxon>Eukaryota</taxon>
        <taxon>Viridiplantae</taxon>
        <taxon>Streptophyta</taxon>
        <taxon>Embryophyta</taxon>
        <taxon>Tracheophyta</taxon>
        <taxon>Spermatophyta</taxon>
        <taxon>Magnoliopsida</taxon>
        <taxon>eudicotyledons</taxon>
        <taxon>Gunneridae</taxon>
        <taxon>Pentapetalae</taxon>
        <taxon>asterids</taxon>
        <taxon>campanulids</taxon>
        <taxon>Asterales</taxon>
        <taxon>Asteraceae</taxon>
        <taxon>Asteroideae</taxon>
        <taxon>Anthemideae</taxon>
        <taxon>Anthemidinae</taxon>
        <taxon>Tanacetum</taxon>
    </lineage>
</organism>
<keyword evidence="6" id="KW-0967">Endosome</keyword>
<comment type="subcellular location">
    <subcellularLocation>
        <location evidence="2">Endosome membrane</location>
        <topology evidence="2">Multi-pass membrane protein</topology>
    </subcellularLocation>
</comment>
<sequence length="112" mass="12292">MGFYKICWFLVLVFVLVKKSSVVKVQTWVNGVEGPEFVGVGARFGTTIVSKEKNANQTRLTQSDPRDCCSPPRKKLTGDVIMVTRGRCKFTTKANIAQAAGASAVLIINNQR</sequence>
<name>A0A699KPH0_TANCI</name>
<feature type="signal peptide" evidence="11">
    <location>
        <begin position="1"/>
        <end position="22"/>
    </location>
</feature>
<keyword evidence="9" id="KW-0472">Membrane</keyword>
<evidence type="ECO:0000256" key="5">
    <source>
        <dbReference type="ARBA" id="ARBA00022729"/>
    </source>
</evidence>
<feature type="non-terminal residue" evidence="13">
    <location>
        <position position="112"/>
    </location>
</feature>
<dbReference type="GO" id="GO:0016787">
    <property type="term" value="F:hydrolase activity"/>
    <property type="evidence" value="ECO:0007669"/>
    <property type="project" value="UniProtKB-KW"/>
</dbReference>
<dbReference type="AlphaFoldDB" id="A0A699KPH0"/>
<evidence type="ECO:0000256" key="9">
    <source>
        <dbReference type="ARBA" id="ARBA00023136"/>
    </source>
</evidence>
<dbReference type="EMBL" id="BKCJ010530369">
    <property type="protein sequence ID" value="GFA99846.1"/>
    <property type="molecule type" value="Genomic_DNA"/>
</dbReference>
<accession>A0A699KPH0</accession>
<dbReference type="Gene3D" id="3.50.30.30">
    <property type="match status" value="1"/>
</dbReference>
<dbReference type="SUPFAM" id="SSF52025">
    <property type="entry name" value="PA domain"/>
    <property type="match status" value="1"/>
</dbReference>
<evidence type="ECO:0000256" key="3">
    <source>
        <dbReference type="ARBA" id="ARBA00006859"/>
    </source>
</evidence>
<evidence type="ECO:0000256" key="7">
    <source>
        <dbReference type="ARBA" id="ARBA00022801"/>
    </source>
</evidence>
<dbReference type="GO" id="GO:0010008">
    <property type="term" value="C:endosome membrane"/>
    <property type="evidence" value="ECO:0007669"/>
    <property type="project" value="UniProtKB-SubCell"/>
</dbReference>
<proteinExistence type="inferred from homology"/>
<evidence type="ECO:0000256" key="2">
    <source>
        <dbReference type="ARBA" id="ARBA00004337"/>
    </source>
</evidence>
<keyword evidence="5 11" id="KW-0732">Signal</keyword>
<keyword evidence="7" id="KW-0378">Hydrolase</keyword>
<evidence type="ECO:0000256" key="10">
    <source>
        <dbReference type="ARBA" id="ARBA00023180"/>
    </source>
</evidence>